<accession>A0ACC0USM1</accession>
<keyword evidence="2" id="KW-1185">Reference proteome</keyword>
<reference evidence="1" key="1">
    <citation type="submission" date="2022-10" db="EMBL/GenBank/DDBJ databases">
        <title>Complete Genome of Trichothecium roseum strain YXFP-22015, a Plant Pathogen Isolated from Citrus.</title>
        <authorList>
            <person name="Wang Y."/>
            <person name="Zhu L."/>
        </authorList>
    </citation>
    <scope>NUCLEOTIDE SEQUENCE</scope>
    <source>
        <strain evidence="1">YXFP-22015</strain>
    </source>
</reference>
<dbReference type="EMBL" id="CM047948">
    <property type="protein sequence ID" value="KAI9896237.1"/>
    <property type="molecule type" value="Genomic_DNA"/>
</dbReference>
<evidence type="ECO:0000313" key="2">
    <source>
        <dbReference type="Proteomes" id="UP001163324"/>
    </source>
</evidence>
<name>A0ACC0USM1_9HYPO</name>
<gene>
    <name evidence="1" type="ORF">N3K66_008409</name>
</gene>
<comment type="caution">
    <text evidence="1">The sequence shown here is derived from an EMBL/GenBank/DDBJ whole genome shotgun (WGS) entry which is preliminary data.</text>
</comment>
<evidence type="ECO:0000313" key="1">
    <source>
        <dbReference type="EMBL" id="KAI9896237.1"/>
    </source>
</evidence>
<proteinExistence type="predicted"/>
<protein>
    <submittedName>
        <fullName evidence="1">Uncharacterized protein</fullName>
    </submittedName>
</protein>
<dbReference type="Proteomes" id="UP001163324">
    <property type="component" value="Chromosome 9"/>
</dbReference>
<sequence length="185" mass="21337">MVLLVDFKAAPDRIWPLFQRDLKALRDRGWLSYSQDGHVHMRPITIVVTGEIRRDAAIKEAISQCQDVFFDAPLRDLQGGFFHAQNSLWTSSSFRRIVGHLFVGTLKDEHIETIRRDVNEAHSRGLKLRYWGLPGWPRSRRDSIWKSLREEGVDIINVDDLKGAAGSGHLYRSPKRQLSNYKADE</sequence>
<organism evidence="1 2">
    <name type="scientific">Trichothecium roseum</name>
    <dbReference type="NCBI Taxonomy" id="47278"/>
    <lineage>
        <taxon>Eukaryota</taxon>
        <taxon>Fungi</taxon>
        <taxon>Dikarya</taxon>
        <taxon>Ascomycota</taxon>
        <taxon>Pezizomycotina</taxon>
        <taxon>Sordariomycetes</taxon>
        <taxon>Hypocreomycetidae</taxon>
        <taxon>Hypocreales</taxon>
        <taxon>Hypocreales incertae sedis</taxon>
        <taxon>Trichothecium</taxon>
    </lineage>
</organism>